<dbReference type="EMBL" id="JBHSCX010000021">
    <property type="protein sequence ID" value="MFC4363962.1"/>
    <property type="molecule type" value="Genomic_DNA"/>
</dbReference>
<name>A0ABV8V9Z1_9GAMM</name>
<evidence type="ECO:0000256" key="6">
    <source>
        <dbReference type="SAM" id="Phobius"/>
    </source>
</evidence>
<evidence type="ECO:0000256" key="2">
    <source>
        <dbReference type="ARBA" id="ARBA00009840"/>
    </source>
</evidence>
<keyword evidence="6" id="KW-1133">Transmembrane helix</keyword>
<feature type="coiled-coil region" evidence="5">
    <location>
        <begin position="31"/>
        <end position="156"/>
    </location>
</feature>
<dbReference type="RefSeq" id="WP_290263005.1">
    <property type="nucleotide sequence ID" value="NZ_JAUFQG010000004.1"/>
</dbReference>
<dbReference type="PANTHER" id="PTHR30563:SF0">
    <property type="entry name" value="DNA RECOMBINATION PROTEIN RMUC"/>
    <property type="match status" value="1"/>
</dbReference>
<evidence type="ECO:0000256" key="5">
    <source>
        <dbReference type="SAM" id="Coils"/>
    </source>
</evidence>
<keyword evidence="8" id="KW-1185">Reference proteome</keyword>
<comment type="function">
    <text evidence="1">Involved in DNA recombination.</text>
</comment>
<feature type="transmembrane region" description="Helical" evidence="6">
    <location>
        <begin position="6"/>
        <end position="30"/>
    </location>
</feature>
<evidence type="ECO:0000313" key="8">
    <source>
        <dbReference type="Proteomes" id="UP001595840"/>
    </source>
</evidence>
<comment type="caution">
    <text evidence="7">The sequence shown here is derived from an EMBL/GenBank/DDBJ whole genome shotgun (WGS) entry which is preliminary data.</text>
</comment>
<evidence type="ECO:0000256" key="4">
    <source>
        <dbReference type="ARBA" id="ARBA00023172"/>
    </source>
</evidence>
<dbReference type="InterPro" id="IPR003798">
    <property type="entry name" value="DNA_recombination_RmuC"/>
</dbReference>
<accession>A0ABV8V9Z1</accession>
<keyword evidence="6" id="KW-0812">Transmembrane</keyword>
<reference evidence="8" key="1">
    <citation type="journal article" date="2019" name="Int. J. Syst. Evol. Microbiol.">
        <title>The Global Catalogue of Microorganisms (GCM) 10K type strain sequencing project: providing services to taxonomists for standard genome sequencing and annotation.</title>
        <authorList>
            <consortium name="The Broad Institute Genomics Platform"/>
            <consortium name="The Broad Institute Genome Sequencing Center for Infectious Disease"/>
            <person name="Wu L."/>
            <person name="Ma J."/>
        </authorList>
    </citation>
    <scope>NUCLEOTIDE SEQUENCE [LARGE SCALE GENOMIC DNA]</scope>
    <source>
        <strain evidence="8">CECT 8570</strain>
    </source>
</reference>
<protein>
    <submittedName>
        <fullName evidence="7">DNA recombination protein RmuC</fullName>
    </submittedName>
</protein>
<dbReference type="PANTHER" id="PTHR30563">
    <property type="entry name" value="DNA RECOMBINATION PROTEIN RMUC"/>
    <property type="match status" value="1"/>
</dbReference>
<proteinExistence type="inferred from homology"/>
<sequence length="518" mass="59002">MIINAAHSLGFALGFLLSALLLLPLVWWLLARRQLREREQQQNLMQQLDAEHSLKAHSLQSDLNFANRELARLAQEKEALEAKFNQARSELNSLQQQHAVATQKLEAFEDVKKQAIDYQQLAHQAKEENARLSTQLEQQQQRMAEQLALLADAKQSMMKEFENTANRIFDDKQQRFSLQSKESLELTLSPLRQQLGDFRKRVDDVYGQETADRNRLVGQITELQKQTQKISQDAINLTNALKGDSKIQGNWGEVVLERLLEESGLQKGREYETQVSLKTDSGSRRNPDVIVRLPENKDIIIDAKVSLVDYERFCSADNEIHRAQYLRAHIQSLRNHINGLSFKDYENLKGVRTLDFVFIFVPIEAAFMLALQEDAALFKDAYDKHIILVSPTTLLATLRTVENIWRYEKQNKNAEKIAAQAGALYDQFVRMLESFDDIGKALGRTQEAYDLARNRLKAGKGNLIKRAEDIRKLGAKTKKQLKGDLVNAALDNADQVLIGEAEDDLEGEYVADADTAEL</sequence>
<organism evidence="7 8">
    <name type="scientific">Simiduia curdlanivorans</name>
    <dbReference type="NCBI Taxonomy" id="1492769"/>
    <lineage>
        <taxon>Bacteria</taxon>
        <taxon>Pseudomonadati</taxon>
        <taxon>Pseudomonadota</taxon>
        <taxon>Gammaproteobacteria</taxon>
        <taxon>Cellvibrionales</taxon>
        <taxon>Cellvibrionaceae</taxon>
        <taxon>Simiduia</taxon>
    </lineage>
</organism>
<evidence type="ECO:0000256" key="3">
    <source>
        <dbReference type="ARBA" id="ARBA00023054"/>
    </source>
</evidence>
<evidence type="ECO:0000313" key="7">
    <source>
        <dbReference type="EMBL" id="MFC4363962.1"/>
    </source>
</evidence>
<keyword evidence="6" id="KW-0472">Membrane</keyword>
<dbReference type="Pfam" id="PF02646">
    <property type="entry name" value="RmuC"/>
    <property type="match status" value="1"/>
</dbReference>
<keyword evidence="3 5" id="KW-0175">Coiled coil</keyword>
<keyword evidence="4" id="KW-0233">DNA recombination</keyword>
<comment type="similarity">
    <text evidence="2">Belongs to the RmuC family.</text>
</comment>
<evidence type="ECO:0000256" key="1">
    <source>
        <dbReference type="ARBA" id="ARBA00003416"/>
    </source>
</evidence>
<gene>
    <name evidence="7" type="primary">rmuC</name>
    <name evidence="7" type="ORF">ACFOX3_16715</name>
</gene>
<dbReference type="Proteomes" id="UP001595840">
    <property type="component" value="Unassembled WGS sequence"/>
</dbReference>